<dbReference type="AlphaFoldDB" id="A0A7C5RTL1"/>
<dbReference type="EMBL" id="DRWX01000055">
    <property type="protein sequence ID" value="HHM95802.1"/>
    <property type="molecule type" value="Genomic_DNA"/>
</dbReference>
<dbReference type="NCBIfam" id="TIGR00229">
    <property type="entry name" value="sensory_box"/>
    <property type="match status" value="3"/>
</dbReference>
<dbReference type="Gene3D" id="3.30.70.270">
    <property type="match status" value="1"/>
</dbReference>
<dbReference type="InterPro" id="IPR003018">
    <property type="entry name" value="GAF"/>
</dbReference>
<dbReference type="CDD" id="cd00130">
    <property type="entry name" value="PAS"/>
    <property type="match status" value="3"/>
</dbReference>
<feature type="region of interest" description="Disordered" evidence="1">
    <location>
        <begin position="96"/>
        <end position="120"/>
    </location>
</feature>
<dbReference type="InterPro" id="IPR052155">
    <property type="entry name" value="Biofilm_reg_signaling"/>
</dbReference>
<dbReference type="PANTHER" id="PTHR44757:SF2">
    <property type="entry name" value="BIOFILM ARCHITECTURE MAINTENANCE PROTEIN MBAA"/>
    <property type="match status" value="1"/>
</dbReference>
<evidence type="ECO:0000259" key="3">
    <source>
        <dbReference type="PROSITE" id="PS50113"/>
    </source>
</evidence>
<feature type="domain" description="PAS" evidence="2">
    <location>
        <begin position="555"/>
        <end position="600"/>
    </location>
</feature>
<dbReference type="SUPFAM" id="SSF55785">
    <property type="entry name" value="PYP-like sensor domain (PAS domain)"/>
    <property type="match status" value="3"/>
</dbReference>
<dbReference type="InterPro" id="IPR001633">
    <property type="entry name" value="EAL_dom"/>
</dbReference>
<dbReference type="Pfam" id="PF00990">
    <property type="entry name" value="GGDEF"/>
    <property type="match status" value="1"/>
</dbReference>
<dbReference type="CDD" id="cd01948">
    <property type="entry name" value="EAL"/>
    <property type="match status" value="1"/>
</dbReference>
<dbReference type="InterPro" id="IPR035919">
    <property type="entry name" value="EAL_sf"/>
</dbReference>
<feature type="domain" description="GGDEF" evidence="5">
    <location>
        <begin position="705"/>
        <end position="835"/>
    </location>
</feature>
<evidence type="ECO:0000313" key="6">
    <source>
        <dbReference type="EMBL" id="HHM95802.1"/>
    </source>
</evidence>
<gene>
    <name evidence="6" type="ORF">ENM21_01080</name>
</gene>
<dbReference type="InterPro" id="IPR000160">
    <property type="entry name" value="GGDEF_dom"/>
</dbReference>
<dbReference type="Pfam" id="PF08447">
    <property type="entry name" value="PAS_3"/>
    <property type="match status" value="1"/>
</dbReference>
<organism evidence="6">
    <name type="scientific">Thermomicrobium roseum</name>
    <dbReference type="NCBI Taxonomy" id="500"/>
    <lineage>
        <taxon>Bacteria</taxon>
        <taxon>Pseudomonadati</taxon>
        <taxon>Thermomicrobiota</taxon>
        <taxon>Thermomicrobia</taxon>
        <taxon>Thermomicrobiales</taxon>
        <taxon>Thermomicrobiaceae</taxon>
        <taxon>Thermomicrobium</taxon>
    </lineage>
</organism>
<evidence type="ECO:0000259" key="4">
    <source>
        <dbReference type="PROSITE" id="PS50883"/>
    </source>
</evidence>
<sequence length="1098" mass="123171">MGRTGSVDCTTHGYKLRHRPSLVLRHPEPLLLQTTALSLANPGLARWLFSPLGQTPGDGPESGATPCLPPSACCAICRIEKTERVLTGTWRIRVDGRESREQRTEPRVSPGRPSPPRAPFHSPVAEAPEFLRTLWHGPEPQLLIDPFDGQIVDANEAAARFYGWSRELLRSFTIDRINTLPSAEIRARLAEAMQRPRSRYVFQHRFADGRVRSVEIITGPVRIGDRIFLWSTVHDLSELVRRSPEFETLARQYQALVEQLPAVVYAEEAAPPHRKIYVSPVAERLLGWSPEVLQVDRVTWYERYVLEEDRAWALHEEERTDRSGESFRVEYRFRTSDGRTIWLRDEAVLVRDPLGQPWIWHGLLTDVTAQKRMEARLQRELAFHNTLLGVASQLVAVSHDRMEAAVTAALAEVGRFLAVDHLLLLSCESDEVIRLAHWRAQGVVLPADVVQGSPLSCLLWLRQQLERGQTLVFHSLADLPGDGEQERRLLQRLGIRSLLAVPLLSSGQLRGCLVAATQRSERRWGEEEIDLVALAGQLVAAVLQQRRAEWAEAQHHAWLRATILASPDALLVLDEQGIVRFASPATRTVLGYEPSDTVGRPLWQLVSEGQRIERWVLNELASDHPRRIEAAVAIRPGRVVELSGVDLRTDPHIAGIVLSIRDVSERRRAEQLLRERATRDQLTGLVNRFGFLEELDALLQQAPDRILGVLCCDLERFSLLNDTVSWEAGDAALRAVAGRLRRVDDALLAARLEADRFAVVLGARDRSALITAAEELLSELSGWYEIGGDEVYLRMRGGLAIAQDGDDAASVLRRAEIAFQIGKRSGRDGLAVYDPALYQASVERQLLERDLRRALEQGELRLYYQPVLDLRDRQLSSVEALVRWHHPARGPVSPAVFVPLAEVTGLISQLTQWVLLQACRQLRNWLRSGVRPDLAVSVNLSPIDFVHLDVPQLVEDILQVTGIQPQQLTLELTESAMLDPAVSQDRLERLRALGVAVLIDDFGAGYSSLSYLKRLPVRGLKLDRELIRDLERDPASQAVVRSVLELARALRLSVTAEGIENAQQEELLRELGCDYGQGFWLGRPVPPEELAVLLRATG</sequence>
<dbReference type="SUPFAM" id="SSF55073">
    <property type="entry name" value="Nucleotide cyclase"/>
    <property type="match status" value="1"/>
</dbReference>
<dbReference type="SUPFAM" id="SSF141868">
    <property type="entry name" value="EAL domain-like"/>
    <property type="match status" value="1"/>
</dbReference>
<dbReference type="Pfam" id="PF00563">
    <property type="entry name" value="EAL"/>
    <property type="match status" value="1"/>
</dbReference>
<protein>
    <submittedName>
        <fullName evidence="6">EAL domain-containing protein</fullName>
    </submittedName>
</protein>
<evidence type="ECO:0000259" key="2">
    <source>
        <dbReference type="PROSITE" id="PS50112"/>
    </source>
</evidence>
<dbReference type="PROSITE" id="PS50112">
    <property type="entry name" value="PAS"/>
    <property type="match status" value="1"/>
</dbReference>
<dbReference type="InterPro" id="IPR029016">
    <property type="entry name" value="GAF-like_dom_sf"/>
</dbReference>
<comment type="caution">
    <text evidence="6">The sequence shown here is derived from an EMBL/GenBank/DDBJ whole genome shotgun (WGS) entry which is preliminary data.</text>
</comment>
<proteinExistence type="predicted"/>
<dbReference type="PROSITE" id="PS50887">
    <property type="entry name" value="GGDEF"/>
    <property type="match status" value="1"/>
</dbReference>
<dbReference type="Gene3D" id="3.20.20.450">
    <property type="entry name" value="EAL domain"/>
    <property type="match status" value="1"/>
</dbReference>
<dbReference type="NCBIfam" id="TIGR00254">
    <property type="entry name" value="GGDEF"/>
    <property type="match status" value="1"/>
</dbReference>
<feature type="compositionally biased region" description="Basic and acidic residues" evidence="1">
    <location>
        <begin position="96"/>
        <end position="106"/>
    </location>
</feature>
<dbReference type="SMART" id="SM00267">
    <property type="entry name" value="GGDEF"/>
    <property type="match status" value="1"/>
</dbReference>
<accession>A0A7C5RTL1</accession>
<dbReference type="PROSITE" id="PS50883">
    <property type="entry name" value="EAL"/>
    <property type="match status" value="1"/>
</dbReference>
<dbReference type="Pfam" id="PF13426">
    <property type="entry name" value="PAS_9"/>
    <property type="match status" value="1"/>
</dbReference>
<dbReference type="InterPro" id="IPR000700">
    <property type="entry name" value="PAS-assoc_C"/>
</dbReference>
<dbReference type="SMART" id="SM00065">
    <property type="entry name" value="GAF"/>
    <property type="match status" value="1"/>
</dbReference>
<dbReference type="Pfam" id="PF01590">
    <property type="entry name" value="GAF"/>
    <property type="match status" value="1"/>
</dbReference>
<name>A0A7C5RTL1_THERO</name>
<dbReference type="InterPro" id="IPR013656">
    <property type="entry name" value="PAS_4"/>
</dbReference>
<dbReference type="Pfam" id="PF08448">
    <property type="entry name" value="PAS_4"/>
    <property type="match status" value="1"/>
</dbReference>
<dbReference type="Gene3D" id="3.30.450.40">
    <property type="match status" value="1"/>
</dbReference>
<evidence type="ECO:0000259" key="5">
    <source>
        <dbReference type="PROSITE" id="PS50887"/>
    </source>
</evidence>
<dbReference type="Gene3D" id="3.30.450.20">
    <property type="entry name" value="PAS domain"/>
    <property type="match status" value="3"/>
</dbReference>
<dbReference type="SMART" id="SM00091">
    <property type="entry name" value="PAS"/>
    <property type="match status" value="3"/>
</dbReference>
<dbReference type="InterPro" id="IPR001610">
    <property type="entry name" value="PAC"/>
</dbReference>
<feature type="domain" description="PAC" evidence="3">
    <location>
        <begin position="327"/>
        <end position="379"/>
    </location>
</feature>
<reference evidence="6" key="1">
    <citation type="journal article" date="2020" name="mSystems">
        <title>Genome- and Community-Level Interaction Insights into Carbon Utilization and Element Cycling Functions of Hydrothermarchaeota in Hydrothermal Sediment.</title>
        <authorList>
            <person name="Zhou Z."/>
            <person name="Liu Y."/>
            <person name="Xu W."/>
            <person name="Pan J."/>
            <person name="Luo Z.H."/>
            <person name="Li M."/>
        </authorList>
    </citation>
    <scope>NUCLEOTIDE SEQUENCE [LARGE SCALE GENOMIC DNA]</scope>
    <source>
        <strain evidence="6">SpSt-1065</strain>
    </source>
</reference>
<dbReference type="InterPro" id="IPR000014">
    <property type="entry name" value="PAS"/>
</dbReference>
<dbReference type="PROSITE" id="PS50113">
    <property type="entry name" value="PAC"/>
    <property type="match status" value="1"/>
</dbReference>
<dbReference type="SUPFAM" id="SSF55781">
    <property type="entry name" value="GAF domain-like"/>
    <property type="match status" value="1"/>
</dbReference>
<dbReference type="SMART" id="SM00086">
    <property type="entry name" value="PAC"/>
    <property type="match status" value="2"/>
</dbReference>
<dbReference type="InterPro" id="IPR035965">
    <property type="entry name" value="PAS-like_dom_sf"/>
</dbReference>
<dbReference type="InterPro" id="IPR013655">
    <property type="entry name" value="PAS_fold_3"/>
</dbReference>
<dbReference type="PANTHER" id="PTHR44757">
    <property type="entry name" value="DIGUANYLATE CYCLASE DGCP"/>
    <property type="match status" value="1"/>
</dbReference>
<dbReference type="CDD" id="cd01949">
    <property type="entry name" value="GGDEF"/>
    <property type="match status" value="1"/>
</dbReference>
<dbReference type="InterPro" id="IPR043128">
    <property type="entry name" value="Rev_trsase/Diguanyl_cyclase"/>
</dbReference>
<dbReference type="InterPro" id="IPR029787">
    <property type="entry name" value="Nucleotide_cyclase"/>
</dbReference>
<feature type="domain" description="EAL" evidence="4">
    <location>
        <begin position="844"/>
        <end position="1098"/>
    </location>
</feature>
<evidence type="ECO:0000256" key="1">
    <source>
        <dbReference type="SAM" id="MobiDB-lite"/>
    </source>
</evidence>
<dbReference type="SMART" id="SM00052">
    <property type="entry name" value="EAL"/>
    <property type="match status" value="1"/>
</dbReference>